<evidence type="ECO:0000313" key="3">
    <source>
        <dbReference type="EMBL" id="MDA4848102.1"/>
    </source>
</evidence>
<organism evidence="3 4">
    <name type="scientific">Hoeflea poritis</name>
    <dbReference type="NCBI Taxonomy" id="2993659"/>
    <lineage>
        <taxon>Bacteria</taxon>
        <taxon>Pseudomonadati</taxon>
        <taxon>Pseudomonadota</taxon>
        <taxon>Alphaproteobacteria</taxon>
        <taxon>Hyphomicrobiales</taxon>
        <taxon>Rhizobiaceae</taxon>
        <taxon>Hoeflea</taxon>
    </lineage>
</organism>
<evidence type="ECO:0000256" key="1">
    <source>
        <dbReference type="SAM" id="MobiDB-lite"/>
    </source>
</evidence>
<gene>
    <name evidence="3" type="ORF">OOZ53_22280</name>
</gene>
<evidence type="ECO:0000313" key="4">
    <source>
        <dbReference type="Proteomes" id="UP001148313"/>
    </source>
</evidence>
<dbReference type="RefSeq" id="WP_271091944.1">
    <property type="nucleotide sequence ID" value="NZ_JAPJZH010000018.1"/>
</dbReference>
<keyword evidence="4" id="KW-1185">Reference proteome</keyword>
<feature type="region of interest" description="Disordered" evidence="1">
    <location>
        <begin position="264"/>
        <end position="285"/>
    </location>
</feature>
<sequence length="799" mass="87622">MSRFFGLFLVLVTALSANGVAAQENTRTFETPTINGVRLDWCKHFASQCGAPAADLFCQQNGYKRATRFIIDPGIGAFGIPTVISGDGRLCRAPICSGFRAITCTRPAPVKEKKPDGGQIVGKPPKAGPDMETVVLGPNRTRYRFPKIRNVRLDWCRNWGKNCGEPAADLFCREKGFARAGKFTRDETTGKNGIPSVVFGDGRICNADYCNSFKQVTCVRRKAAETAEKPKEPGKPPARPGIELTITVPQIGVAVIPIPTPKPVRPPRVAGKPKPALQTRPPRNDVIVVGPPVNYERFKPLPRQELTANWVGIIDTLDSYPEGASLYKCASGDCSIATAADFEIDPDAQYQAVRLNYRVGKVPHASGALWQVSYLPYPPFGNGSESDIEPQGLIASDIADIKEGWFAFDPKDLATDLPGSGGPAIFYVRVLPVAAGSGRVVGQPSNMMRIYYGAAPPPQEPFEFYAKEEVQGSRPLIRMTALEFKPFHQVARWPPGCKTWEEKYGKKDRNALKKIGKFFTGAWDWTGKSYQWMKNRVVDIAATLTFNIVPDSTLEFALNSALVSAGIPPDIPNLDQMMRDGVDGLAKEVAKTAVTQVPTADLATNVGNLAVDITIQTAAGMAEEELRERLEEEVEKRTRQALLQAADELEQQLKSSGKGALCDPTYFHGVYKVTVKNTGNKDYAGLQIRANAAPVYLERTWTVDLEAGEETTLVAVAAPRLPNGPYSHPLLPPGKRAEEDIDRWWNDIVHDEEVEIEVVLPGARKCLGGDPSSRFCEQEYFTAHRSPPQPVTEGYEFSQ</sequence>
<evidence type="ECO:0000256" key="2">
    <source>
        <dbReference type="SAM" id="SignalP"/>
    </source>
</evidence>
<keyword evidence="2" id="KW-0732">Signal</keyword>
<name>A0ABT4VTR4_9HYPH</name>
<dbReference type="Proteomes" id="UP001148313">
    <property type="component" value="Unassembled WGS sequence"/>
</dbReference>
<accession>A0ABT4VTR4</accession>
<feature type="signal peptide" evidence="2">
    <location>
        <begin position="1"/>
        <end position="22"/>
    </location>
</feature>
<proteinExistence type="predicted"/>
<comment type="caution">
    <text evidence="3">The sequence shown here is derived from an EMBL/GenBank/DDBJ whole genome shotgun (WGS) entry which is preliminary data.</text>
</comment>
<feature type="chain" id="PRO_5045525539" evidence="2">
    <location>
        <begin position="23"/>
        <end position="799"/>
    </location>
</feature>
<reference evidence="3" key="1">
    <citation type="submission" date="2022-11" db="EMBL/GenBank/DDBJ databases">
        <title>Hoeflea poritis sp. nov., isolated from scleractinian coral Porites lutea.</title>
        <authorList>
            <person name="Zhang G."/>
            <person name="Wei Q."/>
            <person name="Cai L."/>
        </authorList>
    </citation>
    <scope>NUCLEOTIDE SEQUENCE</scope>
    <source>
        <strain evidence="3">E7-10</strain>
    </source>
</reference>
<dbReference type="EMBL" id="JAPJZH010000018">
    <property type="protein sequence ID" value="MDA4848102.1"/>
    <property type="molecule type" value="Genomic_DNA"/>
</dbReference>
<protein>
    <submittedName>
        <fullName evidence="3">Uncharacterized protein</fullName>
    </submittedName>
</protein>